<organism evidence="4 5">
    <name type="scientific">Cinchona calisaya</name>
    <dbReference type="NCBI Taxonomy" id="153742"/>
    <lineage>
        <taxon>Eukaryota</taxon>
        <taxon>Viridiplantae</taxon>
        <taxon>Streptophyta</taxon>
        <taxon>Embryophyta</taxon>
        <taxon>Tracheophyta</taxon>
        <taxon>Spermatophyta</taxon>
        <taxon>Magnoliopsida</taxon>
        <taxon>eudicotyledons</taxon>
        <taxon>Gunneridae</taxon>
        <taxon>Pentapetalae</taxon>
        <taxon>asterids</taxon>
        <taxon>lamiids</taxon>
        <taxon>Gentianales</taxon>
        <taxon>Rubiaceae</taxon>
        <taxon>Cinchonoideae</taxon>
        <taxon>Cinchoneae</taxon>
        <taxon>Cinchona</taxon>
    </lineage>
</organism>
<evidence type="ECO:0000313" key="5">
    <source>
        <dbReference type="Proteomes" id="UP001630127"/>
    </source>
</evidence>
<accession>A0ABD2Z2H1</accession>
<dbReference type="FunFam" id="3.40.720.10:FF:000011">
    <property type="entry name" value="Non-specific phospholipase C1"/>
    <property type="match status" value="1"/>
</dbReference>
<gene>
    <name evidence="4" type="ORF">ACH5RR_025319</name>
</gene>
<name>A0ABD2Z2H1_9GENT</name>
<dbReference type="AlphaFoldDB" id="A0ABD2Z2H1"/>
<dbReference type="PANTHER" id="PTHR31956:SF2">
    <property type="entry name" value="NON-SPECIFIC PHOSPHOLIPASE C6"/>
    <property type="match status" value="1"/>
</dbReference>
<feature type="chain" id="PRO_5044851802" description="Non-specific phospholipase C6" evidence="3">
    <location>
        <begin position="31"/>
        <end position="523"/>
    </location>
</feature>
<dbReference type="FunFam" id="3.40.720.10:FF:000054">
    <property type="entry name" value="non-specific phospholipase C6"/>
    <property type="match status" value="1"/>
</dbReference>
<proteinExistence type="inferred from homology"/>
<dbReference type="PROSITE" id="PS51257">
    <property type="entry name" value="PROKAR_LIPOPROTEIN"/>
    <property type="match status" value="1"/>
</dbReference>
<evidence type="ECO:0008006" key="6">
    <source>
        <dbReference type="Google" id="ProtNLM"/>
    </source>
</evidence>
<dbReference type="GO" id="GO:0006796">
    <property type="term" value="P:phosphate-containing compound metabolic process"/>
    <property type="evidence" value="ECO:0007669"/>
    <property type="project" value="UniProtKB-ARBA"/>
</dbReference>
<dbReference type="InterPro" id="IPR017850">
    <property type="entry name" value="Alkaline_phosphatase_core_sf"/>
</dbReference>
<dbReference type="EMBL" id="JBJUIK010000011">
    <property type="protein sequence ID" value="KAL3512602.1"/>
    <property type="molecule type" value="Genomic_DNA"/>
</dbReference>
<keyword evidence="3" id="KW-0732">Signal</keyword>
<sequence length="523" mass="58780">MGKFRTKEHPFFSVFLLFLTISCSFSVAHQQQQQQPIKTIVVLVLENRSFDHMIGWMKNYINPLINGVTGDECNPVSTKEAQDKEKVICFSDDAEFVDPDPGHSFEEVEQQVFGSGPIPSMTGFVEQALTVSENLSETVMKGFKPENLPVYAALVKEFAVFDRWFSSIPGPTQPNRLFVYSATSHGSTSHVKKQLAAGYPQKTIFDSLRENGMDFGIYFQNIPTTLFFRNLRKLKYIFKFHQFDLKFKRDARNGKLPSLTVIEPRYFDLTGFPGNDDHPSHDVANGQKLVKEVYETLRASPQWNETLLVITYDEHGGFYDHVQTPYVNVPNPDGNTGPAPYFFQFDRLGVRVPTIMVSPWIKKGTVISRPNGPTPDSEFEHSSVPATIKKIFNLSSNFLTHRDAWAGTFEHVVGELNSPRTDCPGVLPDVSPLRSNEADESRGLSQFQEEVVQLAAVLNGDHFLSSFPDDLGKKMNVKEAHEYTKGAVSRFIRASTEAIKLGADDSAIVDMRSSLTTRSSTHN</sequence>
<evidence type="ECO:0000313" key="4">
    <source>
        <dbReference type="EMBL" id="KAL3512602.1"/>
    </source>
</evidence>
<evidence type="ECO:0000256" key="2">
    <source>
        <dbReference type="ARBA" id="ARBA00022801"/>
    </source>
</evidence>
<dbReference type="PANTHER" id="PTHR31956">
    <property type="entry name" value="NON-SPECIFIC PHOSPHOLIPASE C4-RELATED"/>
    <property type="match status" value="1"/>
</dbReference>
<feature type="signal peptide" evidence="3">
    <location>
        <begin position="1"/>
        <end position="30"/>
    </location>
</feature>
<dbReference type="InterPro" id="IPR007312">
    <property type="entry name" value="Phosphoesterase"/>
</dbReference>
<dbReference type="GO" id="GO:0042578">
    <property type="term" value="F:phosphoric ester hydrolase activity"/>
    <property type="evidence" value="ECO:0007669"/>
    <property type="project" value="UniProtKB-ARBA"/>
</dbReference>
<dbReference type="Pfam" id="PF04185">
    <property type="entry name" value="Phosphoesterase"/>
    <property type="match status" value="1"/>
</dbReference>
<dbReference type="SUPFAM" id="SSF53649">
    <property type="entry name" value="Alkaline phosphatase-like"/>
    <property type="match status" value="1"/>
</dbReference>
<comment type="caution">
    <text evidence="4">The sequence shown here is derived from an EMBL/GenBank/DDBJ whole genome shotgun (WGS) entry which is preliminary data.</text>
</comment>
<keyword evidence="2" id="KW-0378">Hydrolase</keyword>
<comment type="similarity">
    <text evidence="1">Belongs to the bacterial phospholipase C family.</text>
</comment>
<keyword evidence="5" id="KW-1185">Reference proteome</keyword>
<dbReference type="Gene3D" id="3.40.720.10">
    <property type="entry name" value="Alkaline Phosphatase, subunit A"/>
    <property type="match status" value="2"/>
</dbReference>
<protein>
    <recommendedName>
        <fullName evidence="6">Non-specific phospholipase C6</fullName>
    </recommendedName>
</protein>
<dbReference type="Proteomes" id="UP001630127">
    <property type="component" value="Unassembled WGS sequence"/>
</dbReference>
<reference evidence="4 5" key="1">
    <citation type="submission" date="2024-11" db="EMBL/GenBank/DDBJ databases">
        <title>A near-complete genome assembly of Cinchona calisaya.</title>
        <authorList>
            <person name="Lian D.C."/>
            <person name="Zhao X.W."/>
            <person name="Wei L."/>
        </authorList>
    </citation>
    <scope>NUCLEOTIDE SEQUENCE [LARGE SCALE GENOMIC DNA]</scope>
    <source>
        <tissue evidence="4">Nenye</tissue>
    </source>
</reference>
<evidence type="ECO:0000256" key="3">
    <source>
        <dbReference type="SAM" id="SignalP"/>
    </source>
</evidence>
<evidence type="ECO:0000256" key="1">
    <source>
        <dbReference type="ARBA" id="ARBA00009717"/>
    </source>
</evidence>